<name>A0A0L7QNT7_9HYME</name>
<dbReference type="Proteomes" id="UP000053825">
    <property type="component" value="Unassembled WGS sequence"/>
</dbReference>
<feature type="non-terminal residue" evidence="1">
    <location>
        <position position="1"/>
    </location>
</feature>
<protein>
    <submittedName>
        <fullName evidence="1">Uncharacterized protein</fullName>
    </submittedName>
</protein>
<evidence type="ECO:0000313" key="2">
    <source>
        <dbReference type="Proteomes" id="UP000053825"/>
    </source>
</evidence>
<proteinExistence type="predicted"/>
<gene>
    <name evidence="1" type="ORF">WH47_07811</name>
</gene>
<dbReference type="AlphaFoldDB" id="A0A0L7QNT7"/>
<evidence type="ECO:0000313" key="1">
    <source>
        <dbReference type="EMBL" id="KOC60229.1"/>
    </source>
</evidence>
<organism evidence="1 2">
    <name type="scientific">Habropoda laboriosa</name>
    <dbReference type="NCBI Taxonomy" id="597456"/>
    <lineage>
        <taxon>Eukaryota</taxon>
        <taxon>Metazoa</taxon>
        <taxon>Ecdysozoa</taxon>
        <taxon>Arthropoda</taxon>
        <taxon>Hexapoda</taxon>
        <taxon>Insecta</taxon>
        <taxon>Pterygota</taxon>
        <taxon>Neoptera</taxon>
        <taxon>Endopterygota</taxon>
        <taxon>Hymenoptera</taxon>
        <taxon>Apocrita</taxon>
        <taxon>Aculeata</taxon>
        <taxon>Apoidea</taxon>
        <taxon>Anthophila</taxon>
        <taxon>Apidae</taxon>
        <taxon>Habropoda</taxon>
    </lineage>
</organism>
<sequence>TRSRPRGDTYTPIKRIPVYHCAHFANLMAGVPTGHTRAPNVERAKESQLILSRDTTTRGLLDRSDEFLVGNNRWSPHARA</sequence>
<dbReference type="EMBL" id="KQ414851">
    <property type="protein sequence ID" value="KOC60229.1"/>
    <property type="molecule type" value="Genomic_DNA"/>
</dbReference>
<accession>A0A0L7QNT7</accession>
<keyword evidence="2" id="KW-1185">Reference proteome</keyword>
<reference evidence="1 2" key="1">
    <citation type="submission" date="2015-07" db="EMBL/GenBank/DDBJ databases">
        <title>The genome of Habropoda laboriosa.</title>
        <authorList>
            <person name="Pan H."/>
            <person name="Kapheim K."/>
        </authorList>
    </citation>
    <scope>NUCLEOTIDE SEQUENCE [LARGE SCALE GENOMIC DNA]</scope>
    <source>
        <strain evidence="1">0110345459</strain>
    </source>
</reference>